<name>A0A6S6W161_9PLEO</name>
<keyword evidence="6" id="KW-0863">Zinc-finger</keyword>
<evidence type="ECO:0000256" key="7">
    <source>
        <dbReference type="ARBA" id="ARBA00022786"/>
    </source>
</evidence>
<feature type="compositionally biased region" description="Basic and acidic residues" evidence="9">
    <location>
        <begin position="35"/>
        <end position="44"/>
    </location>
</feature>
<keyword evidence="5" id="KW-0677">Repeat</keyword>
<dbReference type="Pfam" id="PF01485">
    <property type="entry name" value="IBR"/>
    <property type="match status" value="2"/>
</dbReference>
<dbReference type="PROSITE" id="PS51873">
    <property type="entry name" value="TRIAD"/>
    <property type="match status" value="2"/>
</dbReference>
<dbReference type="EC" id="2.3.2.31" evidence="2"/>
<dbReference type="EMBL" id="HG992980">
    <property type="protein sequence ID" value="CAE7033074.1"/>
    <property type="molecule type" value="Genomic_DNA"/>
</dbReference>
<feature type="compositionally biased region" description="Basic and acidic residues" evidence="9">
    <location>
        <begin position="80"/>
        <end position="98"/>
    </location>
</feature>
<feature type="signal peptide" evidence="10">
    <location>
        <begin position="1"/>
        <end position="19"/>
    </location>
</feature>
<evidence type="ECO:0000313" key="11">
    <source>
        <dbReference type="EMBL" id="CAE7033074.1"/>
    </source>
</evidence>
<dbReference type="InterPro" id="IPR001841">
    <property type="entry name" value="Znf_RING"/>
</dbReference>
<dbReference type="InterPro" id="IPR044066">
    <property type="entry name" value="TRIAD_supradom"/>
</dbReference>
<comment type="catalytic activity">
    <reaction evidence="1">
        <text>[E2 ubiquitin-conjugating enzyme]-S-ubiquitinyl-L-cysteine + [acceptor protein]-L-lysine = [E2 ubiquitin-conjugating enzyme]-L-cysteine + [acceptor protein]-N(6)-ubiquitinyl-L-lysine.</text>
        <dbReference type="EC" id="2.3.2.31"/>
    </reaction>
</comment>
<dbReference type="AlphaFoldDB" id="A0A6S6W161"/>
<feature type="chain" id="PRO_5043501390" description="RBR-type E3 ubiquitin transferase" evidence="10">
    <location>
        <begin position="20"/>
        <end position="720"/>
    </location>
</feature>
<dbReference type="SUPFAM" id="SSF57850">
    <property type="entry name" value="RING/U-box"/>
    <property type="match status" value="5"/>
</dbReference>
<keyword evidence="7" id="KW-0833">Ubl conjugation pathway</keyword>
<dbReference type="GO" id="GO:0016567">
    <property type="term" value="P:protein ubiquitination"/>
    <property type="evidence" value="ECO:0007669"/>
    <property type="project" value="InterPro"/>
</dbReference>
<evidence type="ECO:0000313" key="12">
    <source>
        <dbReference type="Proteomes" id="UP000472372"/>
    </source>
</evidence>
<gene>
    <name evidence="11" type="ORF">PTTW11_05135</name>
</gene>
<feature type="region of interest" description="Disordered" evidence="9">
    <location>
        <begin position="483"/>
        <end position="525"/>
    </location>
</feature>
<organism evidence="11 12">
    <name type="scientific">Pyrenophora teres f. teres</name>
    <dbReference type="NCBI Taxonomy" id="97479"/>
    <lineage>
        <taxon>Eukaryota</taxon>
        <taxon>Fungi</taxon>
        <taxon>Dikarya</taxon>
        <taxon>Ascomycota</taxon>
        <taxon>Pezizomycotina</taxon>
        <taxon>Dothideomycetes</taxon>
        <taxon>Pleosporomycetidae</taxon>
        <taxon>Pleosporales</taxon>
        <taxon>Pleosporineae</taxon>
        <taxon>Pleosporaceae</taxon>
        <taxon>Pyrenophora</taxon>
    </lineage>
</organism>
<evidence type="ECO:0000256" key="2">
    <source>
        <dbReference type="ARBA" id="ARBA00012251"/>
    </source>
</evidence>
<keyword evidence="8" id="KW-0862">Zinc</keyword>
<keyword evidence="10" id="KW-0732">Signal</keyword>
<dbReference type="GO" id="GO:0008270">
    <property type="term" value="F:zinc ion binding"/>
    <property type="evidence" value="ECO:0007669"/>
    <property type="project" value="UniProtKB-KW"/>
</dbReference>
<dbReference type="Gene3D" id="1.20.120.1750">
    <property type="match status" value="2"/>
</dbReference>
<evidence type="ECO:0000256" key="1">
    <source>
        <dbReference type="ARBA" id="ARBA00001798"/>
    </source>
</evidence>
<dbReference type="Proteomes" id="UP000472372">
    <property type="component" value="Chromosome 4"/>
</dbReference>
<dbReference type="Gene3D" id="3.30.40.10">
    <property type="entry name" value="Zinc/RING finger domain, C3HC4 (zinc finger)"/>
    <property type="match status" value="2"/>
</dbReference>
<evidence type="ECO:0000256" key="10">
    <source>
        <dbReference type="SAM" id="SignalP"/>
    </source>
</evidence>
<evidence type="ECO:0000256" key="5">
    <source>
        <dbReference type="ARBA" id="ARBA00022737"/>
    </source>
</evidence>
<evidence type="ECO:0000256" key="8">
    <source>
        <dbReference type="ARBA" id="ARBA00022833"/>
    </source>
</evidence>
<dbReference type="PANTHER" id="PTHR11685">
    <property type="entry name" value="RBR FAMILY RING FINGER AND IBR DOMAIN-CONTAINING"/>
    <property type="match status" value="1"/>
</dbReference>
<evidence type="ECO:0000256" key="4">
    <source>
        <dbReference type="ARBA" id="ARBA00022723"/>
    </source>
</evidence>
<dbReference type="InterPro" id="IPR002867">
    <property type="entry name" value="IBR_dom"/>
</dbReference>
<feature type="region of interest" description="Disordered" evidence="9">
    <location>
        <begin position="24"/>
        <end position="115"/>
    </location>
</feature>
<proteinExistence type="predicted"/>
<protein>
    <recommendedName>
        <fullName evidence="2">RBR-type E3 ubiquitin transferase</fullName>
        <ecNumber evidence="2">2.3.2.31</ecNumber>
    </recommendedName>
</protein>
<keyword evidence="3" id="KW-0808">Transferase</keyword>
<dbReference type="PROSITE" id="PS50089">
    <property type="entry name" value="ZF_RING_2"/>
    <property type="match status" value="1"/>
</dbReference>
<accession>A0A6S6W161</accession>
<feature type="region of interest" description="Disordered" evidence="9">
    <location>
        <begin position="294"/>
        <end position="318"/>
    </location>
</feature>
<reference evidence="11" key="1">
    <citation type="submission" date="2021-02" db="EMBL/GenBank/DDBJ databases">
        <authorList>
            <person name="Syme A R."/>
            <person name="Syme A R."/>
            <person name="Moolhuijzen P."/>
        </authorList>
    </citation>
    <scope>NUCLEOTIDE SEQUENCE</scope>
    <source>
        <strain evidence="11">W1-1</strain>
    </source>
</reference>
<dbReference type="SMART" id="SM00647">
    <property type="entry name" value="IBR"/>
    <property type="match status" value="2"/>
</dbReference>
<feature type="compositionally biased region" description="Polar residues" evidence="9">
    <location>
        <begin position="53"/>
        <end position="63"/>
    </location>
</feature>
<evidence type="ECO:0000256" key="9">
    <source>
        <dbReference type="SAM" id="MobiDB-lite"/>
    </source>
</evidence>
<dbReference type="InterPro" id="IPR013083">
    <property type="entry name" value="Znf_RING/FYVE/PHD"/>
</dbReference>
<keyword evidence="4" id="KW-0479">Metal-binding</keyword>
<evidence type="ECO:0000256" key="6">
    <source>
        <dbReference type="ARBA" id="ARBA00022771"/>
    </source>
</evidence>
<dbReference type="GO" id="GO:0061630">
    <property type="term" value="F:ubiquitin protein ligase activity"/>
    <property type="evidence" value="ECO:0007669"/>
    <property type="project" value="UniProtKB-EC"/>
</dbReference>
<evidence type="ECO:0000256" key="3">
    <source>
        <dbReference type="ARBA" id="ARBA00022679"/>
    </source>
</evidence>
<sequence>MMSLLRLACAATAASLSLAQTKLNPLAGPGKGVKSARDKRTAKEQKRRRLRTSTDVATDPNISENKRKKASNPLEMASDLFKRAKAESTMDRATRDGAKCSQELHSGDEQDDEETFTIKREPLSAADPSSLCKYNTEDTSDGSNSETTECTVCALTSLTRTFPVLPSCSHPPSICCACLTQWLTTQILTLQPIPCPSTDCPTFLSHSDIHTHVPLPLFTRYDDLIIRSLLSSDPSFLYCLRPSCHSGQIHDSGTAGPIFRCAECGFRMCTAHEPVVPFHEDETCAAYVERVERERKEREARQEEDEKRRREEEEASREAVNREAVECPGCGVMIHKMGGCNHITSSSQVVVHSRAVQLALGDKKGASLVEADSSDFSFNTTFNTTDIKEIMALSPSHRIQPNQLLGLPPTQRCNNCGHPLPDGTPCVQCRKKRAAAKRKREQAWPPAFGRRKKRRHVTVPTCRVASTPGQGRLQVEAPGIVRVEPSPPVAGDTGATTEDHHNDQVLQLDAPNGNTRDEESGSGDVTQECAGCGDSFRMRDLTRLASCEHVPQYCGQCFLEGLSVQINDGNPENILCLSHACSTRITYEDIRALASSEMFEQYENILALRATNADPNFQRCLGQGCDSGQIHDSTNGPIFTCFQCRYRMCTAHDPPVPLHQGESCAQYTLRNDKREQEKLSLAEAAKIAVACPDCGTKIQKTGGCDHMTCKFVLDDDKNVG</sequence>
<dbReference type="CDD" id="cd20336">
    <property type="entry name" value="Rcat_RBR"/>
    <property type="match status" value="1"/>
</dbReference>
<dbReference type="CDD" id="cd20335">
    <property type="entry name" value="BRcat_RBR"/>
    <property type="match status" value="2"/>
</dbReference>
<dbReference type="InterPro" id="IPR031127">
    <property type="entry name" value="E3_UB_ligase_RBR"/>
</dbReference>